<evidence type="ECO:0000256" key="2">
    <source>
        <dbReference type="ARBA" id="ARBA00022540"/>
    </source>
</evidence>
<comment type="similarity">
    <text evidence="4">Belongs to the eIF-3 subunit K family.</text>
</comment>
<evidence type="ECO:0000313" key="7">
    <source>
        <dbReference type="Proteomes" id="UP001344447"/>
    </source>
</evidence>
<comment type="subunit">
    <text evidence="4">Component of the eukaryotic translation initiation factor 3 (eIF-3) complex.</text>
</comment>
<dbReference type="PANTHER" id="PTHR13022">
    <property type="entry name" value="EUKARYOTIC TRANSLATION INITIATION FACTOR 3 SUBUNIT 11"/>
    <property type="match status" value="1"/>
</dbReference>
<dbReference type="GO" id="GO:0003723">
    <property type="term" value="F:RNA binding"/>
    <property type="evidence" value="ECO:0007669"/>
    <property type="project" value="UniProtKB-UniRule"/>
</dbReference>
<evidence type="ECO:0000256" key="4">
    <source>
        <dbReference type="HAMAP-Rule" id="MF_03010"/>
    </source>
</evidence>
<dbReference type="Proteomes" id="UP001344447">
    <property type="component" value="Unassembled WGS sequence"/>
</dbReference>
<comment type="caution">
    <text evidence="6">The sequence shown here is derived from an EMBL/GenBank/DDBJ whole genome shotgun (WGS) entry which is preliminary data.</text>
</comment>
<dbReference type="GO" id="GO:0001732">
    <property type="term" value="P:formation of cytoplasmic translation initiation complex"/>
    <property type="evidence" value="ECO:0007669"/>
    <property type="project" value="UniProtKB-UniRule"/>
</dbReference>
<comment type="function">
    <text evidence="4">Component of the eukaryotic translation initiation factor 3 (eIF-3) complex, which is involved in protein synthesis of a specialized repertoire of mRNAs and, together with other initiation factors, stimulates binding of mRNA and methionyl-tRNAi to the 40S ribosome. The eIF-3 complex specifically targets and initiates translation of a subset of mRNAs involved in cell proliferation.</text>
</comment>
<dbReference type="FunFam" id="1.10.10.10:FF:000212">
    <property type="entry name" value="Eukaryotic translation initiation factor 3 subunit K"/>
    <property type="match status" value="1"/>
</dbReference>
<dbReference type="PANTHER" id="PTHR13022:SF0">
    <property type="entry name" value="EUKARYOTIC TRANSLATION INITIATION FACTOR 3 SUBUNIT K"/>
    <property type="match status" value="1"/>
</dbReference>
<dbReference type="InterPro" id="IPR033464">
    <property type="entry name" value="CSN8_PSD8_EIF3K"/>
</dbReference>
<dbReference type="GO" id="GO:0033290">
    <property type="term" value="C:eukaryotic 48S preinitiation complex"/>
    <property type="evidence" value="ECO:0007669"/>
    <property type="project" value="UniProtKB-UniRule"/>
</dbReference>
<evidence type="ECO:0000259" key="5">
    <source>
        <dbReference type="PROSITE" id="PS50250"/>
    </source>
</evidence>
<dbReference type="HAMAP" id="MF_03010">
    <property type="entry name" value="eIF3k"/>
    <property type="match status" value="1"/>
</dbReference>
<dbReference type="EMBL" id="JAVFKY010000001">
    <property type="protein sequence ID" value="KAK5583438.1"/>
    <property type="molecule type" value="Genomic_DNA"/>
</dbReference>
<dbReference type="SUPFAM" id="SSF46785">
    <property type="entry name" value="Winged helix' DNA-binding domain"/>
    <property type="match status" value="1"/>
</dbReference>
<sequence length="236" mass="27472">MENDQEQPQQEMEQEQVDIELSSLQGQERIEYINTLIADSYNIAIAKKLEEFLDIQINENIYLFQANSTLLKLYQFNPTHLNKDSIAKMLAKALMNFPCNDFLFLSYMIPSIIQKEEPLLKLFILNNFLETCKFKEAWSHINSHSFFSEIPSFIDNIRNFISGVLSITYQNISITMLGELLNLSDRTQLVEYIQSKQPTWKISDSTVSLQSDNSKQKKADTFTFDQLSRILPTFIK</sequence>
<protein>
    <recommendedName>
        <fullName evidence="4">Eukaryotic translation initiation factor 3 subunit K</fullName>
        <shortName evidence="4">eIF3k</shortName>
    </recommendedName>
    <alternativeName>
        <fullName evidence="4">eIF-3 p25</fullName>
    </alternativeName>
</protein>
<gene>
    <name evidence="6" type="ORF">RB653_005032</name>
</gene>
<dbReference type="InterPro" id="IPR036390">
    <property type="entry name" value="WH_DNA-bd_sf"/>
</dbReference>
<dbReference type="GO" id="GO:0005852">
    <property type="term" value="C:eukaryotic translation initiation factor 3 complex"/>
    <property type="evidence" value="ECO:0007669"/>
    <property type="project" value="UniProtKB-UniRule"/>
</dbReference>
<evidence type="ECO:0000313" key="6">
    <source>
        <dbReference type="EMBL" id="KAK5583438.1"/>
    </source>
</evidence>
<keyword evidence="1 4" id="KW-0963">Cytoplasm</keyword>
<dbReference type="SUPFAM" id="SSF48371">
    <property type="entry name" value="ARM repeat"/>
    <property type="match status" value="1"/>
</dbReference>
<reference evidence="6 7" key="1">
    <citation type="submission" date="2023-11" db="EMBL/GenBank/DDBJ databases">
        <title>Dfirmibasis_genome.</title>
        <authorList>
            <person name="Edelbroek B."/>
            <person name="Kjellin J."/>
            <person name="Jerlstrom-Hultqvist J."/>
            <person name="Soderbom F."/>
        </authorList>
    </citation>
    <scope>NUCLEOTIDE SEQUENCE [LARGE SCALE GENOMIC DNA]</scope>
    <source>
        <strain evidence="6 7">TNS-C-14</strain>
    </source>
</reference>
<dbReference type="InterPro" id="IPR036388">
    <property type="entry name" value="WH-like_DNA-bd_sf"/>
</dbReference>
<dbReference type="Gene3D" id="1.10.10.10">
    <property type="entry name" value="Winged helix-like DNA-binding domain superfamily/Winged helix DNA-binding domain"/>
    <property type="match status" value="1"/>
</dbReference>
<dbReference type="Pfam" id="PF10075">
    <property type="entry name" value="CSN8_PSD8_EIF3K"/>
    <property type="match status" value="1"/>
</dbReference>
<dbReference type="Gene3D" id="1.25.40.250">
    <property type="entry name" value="ARM repeat, domain 1"/>
    <property type="match status" value="1"/>
</dbReference>
<dbReference type="InterPro" id="IPR016020">
    <property type="entry name" value="Transl_init_fac_sub12_N_euk"/>
</dbReference>
<accession>A0AAN7UAP5</accession>
<dbReference type="AlphaFoldDB" id="A0AAN7UAP5"/>
<evidence type="ECO:0000256" key="1">
    <source>
        <dbReference type="ARBA" id="ARBA00022490"/>
    </source>
</evidence>
<evidence type="ECO:0000256" key="3">
    <source>
        <dbReference type="ARBA" id="ARBA00022917"/>
    </source>
</evidence>
<keyword evidence="3 4" id="KW-0648">Protein biosynthesis</keyword>
<comment type="subcellular location">
    <subcellularLocation>
        <location evidence="4">Cytoplasm</location>
    </subcellularLocation>
</comment>
<keyword evidence="7" id="KW-1185">Reference proteome</keyword>
<name>A0AAN7UAP5_9MYCE</name>
<dbReference type="GO" id="GO:0006446">
    <property type="term" value="P:regulation of translational initiation"/>
    <property type="evidence" value="ECO:0007669"/>
    <property type="project" value="InterPro"/>
</dbReference>
<dbReference type="InterPro" id="IPR009374">
    <property type="entry name" value="eIF3k"/>
</dbReference>
<dbReference type="InterPro" id="IPR000717">
    <property type="entry name" value="PCI_dom"/>
</dbReference>
<dbReference type="GO" id="GO:0003743">
    <property type="term" value="F:translation initiation factor activity"/>
    <property type="evidence" value="ECO:0007669"/>
    <property type="project" value="UniProtKB-UniRule"/>
</dbReference>
<feature type="domain" description="PCI" evidence="5">
    <location>
        <begin position="62"/>
        <end position="225"/>
    </location>
</feature>
<keyword evidence="2 4" id="KW-0396">Initiation factor</keyword>
<dbReference type="PROSITE" id="PS50250">
    <property type="entry name" value="PCI"/>
    <property type="match status" value="1"/>
</dbReference>
<dbReference type="GO" id="GO:0016282">
    <property type="term" value="C:eukaryotic 43S preinitiation complex"/>
    <property type="evidence" value="ECO:0007669"/>
    <property type="project" value="UniProtKB-UniRule"/>
</dbReference>
<organism evidence="6 7">
    <name type="scientific">Dictyostelium firmibasis</name>
    <dbReference type="NCBI Taxonomy" id="79012"/>
    <lineage>
        <taxon>Eukaryota</taxon>
        <taxon>Amoebozoa</taxon>
        <taxon>Evosea</taxon>
        <taxon>Eumycetozoa</taxon>
        <taxon>Dictyostelia</taxon>
        <taxon>Dictyosteliales</taxon>
        <taxon>Dictyosteliaceae</taxon>
        <taxon>Dictyostelium</taxon>
    </lineage>
</organism>
<dbReference type="GO" id="GO:0043022">
    <property type="term" value="F:ribosome binding"/>
    <property type="evidence" value="ECO:0007669"/>
    <property type="project" value="InterPro"/>
</dbReference>
<dbReference type="InterPro" id="IPR016024">
    <property type="entry name" value="ARM-type_fold"/>
</dbReference>
<proteinExistence type="inferred from homology"/>